<evidence type="ECO:0000256" key="3">
    <source>
        <dbReference type="ARBA" id="ARBA00022475"/>
    </source>
</evidence>
<feature type="transmembrane region" description="Helical" evidence="9">
    <location>
        <begin position="90"/>
        <end position="111"/>
    </location>
</feature>
<evidence type="ECO:0000256" key="1">
    <source>
        <dbReference type="ARBA" id="ARBA00004651"/>
    </source>
</evidence>
<feature type="transmembrane region" description="Helical" evidence="9">
    <location>
        <begin position="137"/>
        <end position="159"/>
    </location>
</feature>
<feature type="transmembrane region" description="Helical" evidence="9">
    <location>
        <begin position="174"/>
        <end position="196"/>
    </location>
</feature>
<keyword evidence="2" id="KW-0813">Transport</keyword>
<evidence type="ECO:0000256" key="5">
    <source>
        <dbReference type="ARBA" id="ARBA00022683"/>
    </source>
</evidence>
<comment type="subcellular location">
    <subcellularLocation>
        <location evidence="1">Cell membrane</location>
        <topology evidence="1">Multi-pass membrane protein</topology>
    </subcellularLocation>
</comment>
<dbReference type="RefSeq" id="WP_117909886.1">
    <property type="nucleotide sequence ID" value="NZ_JAODBU010000004.1"/>
</dbReference>
<evidence type="ECO:0000256" key="9">
    <source>
        <dbReference type="SAM" id="Phobius"/>
    </source>
</evidence>
<evidence type="ECO:0000256" key="7">
    <source>
        <dbReference type="ARBA" id="ARBA00022989"/>
    </source>
</evidence>
<dbReference type="EMBL" id="JAODBU010000004">
    <property type="protein sequence ID" value="MCT7398584.1"/>
    <property type="molecule type" value="Genomic_DNA"/>
</dbReference>
<protein>
    <submittedName>
        <fullName evidence="10">PTS sugar transporter subunit IIC</fullName>
    </submittedName>
</protein>
<dbReference type="InterPro" id="IPR050303">
    <property type="entry name" value="GatZ_KbaZ_carbometab"/>
</dbReference>
<feature type="transmembrane region" description="Helical" evidence="9">
    <location>
        <begin position="203"/>
        <end position="233"/>
    </location>
</feature>
<keyword evidence="4 10" id="KW-0762">Sugar transport</keyword>
<keyword evidence="3" id="KW-1003">Cell membrane</keyword>
<keyword evidence="8 9" id="KW-0472">Membrane</keyword>
<accession>A0ABT2LZ87</accession>
<keyword evidence="11" id="KW-1185">Reference proteome</keyword>
<reference evidence="10" key="1">
    <citation type="submission" date="2022-09" db="EMBL/GenBank/DDBJ databases">
        <title>Eubacterium sp. LFL-14 isolated from human feces.</title>
        <authorList>
            <person name="Liu F."/>
        </authorList>
    </citation>
    <scope>NUCLEOTIDE SEQUENCE</scope>
    <source>
        <strain evidence="10">LFL-14</strain>
    </source>
</reference>
<evidence type="ECO:0000256" key="4">
    <source>
        <dbReference type="ARBA" id="ARBA00022597"/>
    </source>
</evidence>
<comment type="caution">
    <text evidence="10">The sequence shown here is derived from an EMBL/GenBank/DDBJ whole genome shotgun (WGS) entry which is preliminary data.</text>
</comment>
<evidence type="ECO:0000256" key="2">
    <source>
        <dbReference type="ARBA" id="ARBA00022448"/>
    </source>
</evidence>
<evidence type="ECO:0000256" key="8">
    <source>
        <dbReference type="ARBA" id="ARBA00023136"/>
    </source>
</evidence>
<keyword evidence="6 9" id="KW-0812">Transmembrane</keyword>
<keyword evidence="7 9" id="KW-1133">Transmembrane helix</keyword>
<proteinExistence type="predicted"/>
<dbReference type="Pfam" id="PF03609">
    <property type="entry name" value="EII-Sor"/>
    <property type="match status" value="1"/>
</dbReference>
<evidence type="ECO:0000256" key="6">
    <source>
        <dbReference type="ARBA" id="ARBA00022692"/>
    </source>
</evidence>
<feature type="transmembrane region" description="Helical" evidence="9">
    <location>
        <begin position="30"/>
        <end position="52"/>
    </location>
</feature>
<dbReference type="PANTHER" id="PTHR32502:SF28">
    <property type="entry name" value="PHOSPHOTRANSFERASE SYSTEM SUGAR-SPECIFIC EIIC COMPONENT"/>
    <property type="match status" value="1"/>
</dbReference>
<keyword evidence="5" id="KW-0598">Phosphotransferase system</keyword>
<organism evidence="10 11">
    <name type="scientific">Eubacterium album</name>
    <dbReference type="NCBI Taxonomy" id="2978477"/>
    <lineage>
        <taxon>Bacteria</taxon>
        <taxon>Bacillati</taxon>
        <taxon>Bacillota</taxon>
        <taxon>Clostridia</taxon>
        <taxon>Eubacteriales</taxon>
        <taxon>Eubacteriaceae</taxon>
        <taxon>Eubacterium</taxon>
    </lineage>
</organism>
<gene>
    <name evidence="10" type="ORF">N5B56_05715</name>
</gene>
<dbReference type="PROSITE" id="PS51106">
    <property type="entry name" value="PTS_EIIC_TYPE_4"/>
    <property type="match status" value="1"/>
</dbReference>
<evidence type="ECO:0000313" key="11">
    <source>
        <dbReference type="Proteomes" id="UP001431199"/>
    </source>
</evidence>
<sequence length="257" mass="27125">MAIGFVIAAAVIAGLQYLDNYGPQIITDNYMFYAVLVGAVMGDPKTALIVGASIQLMSLGVAAIGGSSVPNYGMAAVVATALTIHTGQDMSVGIAVGIAAGALGVQMDVIAKILNGFVVRKAQKYCMENKFKKMERILYLGPVLFFLSAALPTLIILAFGENVTDFIVNSMPKWFTGGLTIACGMLPVIGIGMLLTYMPTKKYIGFVAIGFVLVAYMNLSVLPVAIVGAAVAYEYYKRQAVSTTETVSVEGGFDEDE</sequence>
<evidence type="ECO:0000313" key="10">
    <source>
        <dbReference type="EMBL" id="MCT7398584.1"/>
    </source>
</evidence>
<dbReference type="InterPro" id="IPR004700">
    <property type="entry name" value="PTS_IIC_man"/>
</dbReference>
<dbReference type="Proteomes" id="UP001431199">
    <property type="component" value="Unassembled WGS sequence"/>
</dbReference>
<dbReference type="PANTHER" id="PTHR32502">
    <property type="entry name" value="N-ACETYLGALACTOSAMINE PERMEASE II COMPONENT-RELATED"/>
    <property type="match status" value="1"/>
</dbReference>
<name>A0ABT2LZ87_9FIRM</name>
<feature type="transmembrane region" description="Helical" evidence="9">
    <location>
        <begin position="59"/>
        <end position="84"/>
    </location>
</feature>